<protein>
    <submittedName>
        <fullName evidence="1">Uncharacterized protein</fullName>
    </submittedName>
</protein>
<sequence>MDTLMMILNYMREHPTAVLILTVLILAAIAVLAAFIHDSKKVDAVSAKPLSFTAEQARQVTMQRRSNPTRFVFIIPAKLVKDDSINEWANVIAPRLGTGFQVCEVTIIPQKMWFPARYKVTFAKLEALR</sequence>
<reference evidence="1 2" key="1">
    <citation type="submission" date="2019-12" db="EMBL/GenBank/DDBJ databases">
        <title>Draft Genome Sequence of Bifidobacterium adolescentis ZJ2.</title>
        <authorList>
            <person name="Jin Z."/>
        </authorList>
    </citation>
    <scope>NUCLEOTIDE SEQUENCE [LARGE SCALE GENOMIC DNA]</scope>
    <source>
        <strain evidence="1 2">ZJ2</strain>
    </source>
</reference>
<evidence type="ECO:0000313" key="1">
    <source>
        <dbReference type="EMBL" id="QHB63393.1"/>
    </source>
</evidence>
<dbReference type="EMBL" id="CP047129">
    <property type="protein sequence ID" value="QHB63393.1"/>
    <property type="molecule type" value="Genomic_DNA"/>
</dbReference>
<dbReference type="AlphaFoldDB" id="A0A6I6R061"/>
<dbReference type="RefSeq" id="WP_117762684.1">
    <property type="nucleotide sequence ID" value="NZ_CP047129.1"/>
</dbReference>
<evidence type="ECO:0000313" key="2">
    <source>
        <dbReference type="Proteomes" id="UP000464884"/>
    </source>
</evidence>
<gene>
    <name evidence="1" type="ORF">F3K97_09310</name>
</gene>
<accession>A0A6I6R061</accession>
<organism evidence="1 2">
    <name type="scientific">Bifidobacterium adolescentis</name>
    <dbReference type="NCBI Taxonomy" id="1680"/>
    <lineage>
        <taxon>Bacteria</taxon>
        <taxon>Bacillati</taxon>
        <taxon>Actinomycetota</taxon>
        <taxon>Actinomycetes</taxon>
        <taxon>Bifidobacteriales</taxon>
        <taxon>Bifidobacteriaceae</taxon>
        <taxon>Bifidobacterium</taxon>
    </lineage>
</organism>
<proteinExistence type="predicted"/>
<name>A0A6I6R061_BIFAD</name>
<dbReference type="Proteomes" id="UP000464884">
    <property type="component" value="Chromosome"/>
</dbReference>